<evidence type="ECO:0000313" key="2">
    <source>
        <dbReference type="Proteomes" id="UP001195724"/>
    </source>
</evidence>
<comment type="caution">
    <text evidence="1">The sequence shown here is derived from an EMBL/GenBank/DDBJ whole genome shotgun (WGS) entry which is preliminary data.</text>
</comment>
<organism evidence="1 2">
    <name type="scientific">Saccharothrix algeriensis</name>
    <dbReference type="NCBI Taxonomy" id="173560"/>
    <lineage>
        <taxon>Bacteria</taxon>
        <taxon>Bacillati</taxon>
        <taxon>Actinomycetota</taxon>
        <taxon>Actinomycetes</taxon>
        <taxon>Pseudonocardiales</taxon>
        <taxon>Pseudonocardiaceae</taxon>
        <taxon>Saccharothrix</taxon>
    </lineage>
</organism>
<proteinExistence type="predicted"/>
<accession>A0ABS2SB33</accession>
<dbReference type="Proteomes" id="UP001195724">
    <property type="component" value="Unassembled WGS sequence"/>
</dbReference>
<keyword evidence="2" id="KW-1185">Reference proteome</keyword>
<evidence type="ECO:0000313" key="1">
    <source>
        <dbReference type="EMBL" id="MBM7813180.1"/>
    </source>
</evidence>
<reference evidence="1 2" key="1">
    <citation type="submission" date="2021-01" db="EMBL/GenBank/DDBJ databases">
        <title>Sequencing the genomes of 1000 actinobacteria strains.</title>
        <authorList>
            <person name="Klenk H.-P."/>
        </authorList>
    </citation>
    <scope>NUCLEOTIDE SEQUENCE [LARGE SCALE GENOMIC DNA]</scope>
    <source>
        <strain evidence="1 2">DSM 44581</strain>
    </source>
</reference>
<dbReference type="EMBL" id="JAFBCL010000001">
    <property type="protein sequence ID" value="MBM7813180.1"/>
    <property type="molecule type" value="Genomic_DNA"/>
</dbReference>
<gene>
    <name evidence="1" type="ORF">JOE68_004045</name>
</gene>
<evidence type="ECO:0008006" key="3">
    <source>
        <dbReference type="Google" id="ProtNLM"/>
    </source>
</evidence>
<protein>
    <recommendedName>
        <fullName evidence="3">Secreted protein</fullName>
    </recommendedName>
</protein>
<name>A0ABS2SB33_9PSEU</name>
<sequence length="68" mass="7376">MRGVAFVLIGAVRGLVEELKESSPDGQAAKEEEKKERSCSPRMACLKTTMLFRGVQAKSVLAPPGKAW</sequence>